<evidence type="ECO:0000313" key="1">
    <source>
        <dbReference type="EMBL" id="BBX66578.1"/>
    </source>
</evidence>
<keyword evidence="2" id="KW-1185">Reference proteome</keyword>
<dbReference type="Proteomes" id="UP000466514">
    <property type="component" value="Chromosome"/>
</dbReference>
<name>A0A7I7M303_9MYCO</name>
<protein>
    <submittedName>
        <fullName evidence="1">Uncharacterized protein</fullName>
    </submittedName>
</protein>
<dbReference type="AlphaFoldDB" id="A0A7I7M303"/>
<proteinExistence type="predicted"/>
<dbReference type="EMBL" id="AP022574">
    <property type="protein sequence ID" value="BBX66578.1"/>
    <property type="molecule type" value="Genomic_DNA"/>
</dbReference>
<organism evidence="1 2">
    <name type="scientific">Mycolicibacterium psychrotolerans</name>
    <dbReference type="NCBI Taxonomy" id="216929"/>
    <lineage>
        <taxon>Bacteria</taxon>
        <taxon>Bacillati</taxon>
        <taxon>Actinomycetota</taxon>
        <taxon>Actinomycetes</taxon>
        <taxon>Mycobacteriales</taxon>
        <taxon>Mycobacteriaceae</taxon>
        <taxon>Mycolicibacterium</taxon>
    </lineage>
</organism>
<dbReference type="RefSeq" id="WP_246228823.1">
    <property type="nucleotide sequence ID" value="NZ_AP022574.1"/>
</dbReference>
<gene>
    <name evidence="1" type="ORF">MPSYJ_00390</name>
</gene>
<evidence type="ECO:0000313" key="2">
    <source>
        <dbReference type="Proteomes" id="UP000466514"/>
    </source>
</evidence>
<dbReference type="KEGG" id="mpsc:MPSYJ_00390"/>
<accession>A0A7I7M303</accession>
<sequence length="648" mass="70311">MTNETPACGRCGSTTLHHQAFGMPSEETFAQAERRPDLRLGGCCITSSAWATECVTCGQRQRLGASDQSEWTTASRPETARLITAYAASARQALDTAQTSAISYCGLWLLLARLAPVATGSDRVRLEDVLGVSCEEAAEVAARLLDAPHPTIAAAVGAWSRSPATTLPGLVLDELPGQAGLDRWASARTRGLIERFPLEINPLTELVLATALVLQPRWTTEMRTDDNGLLVLEEGLQAIVSTRAAGLVAVAKPFSEDGVDVVSVIAAPDVPPSDVWRAVDEIVGKLNEGGLWQGQLPDAGSAGGHAWTVCEATEEFVEWDAPDEGDYLWRSHLPRWSAKVESELTAAPGVAEVVASPREAVPALAGPVECVQAATAAYDENGFQAAAVTALLMATGAPQFVERTIHRVDVTFDRPHAVVAVARGGAWEGVPLFHCWVTPSCEAPARSADRAGSAEANFKVRKGLTRDLQANSRTPLVFGEIEELRRRGLNQSEIAAMHGVSRQAVSWQKKTYGGMLTPRQLVQKEWPWETTSLHGKSKAFQRLRDHGEFMVTAGGGMSEDKLQRLKSWWRTLRRQDVVLEFDPSTPPHPGLSPYGGFAYMKRVVEDDDLLIRVNEFTRTDDAGRLSASAAAMWRWPDNIDDLLRDSRG</sequence>
<reference evidence="1 2" key="1">
    <citation type="journal article" date="2019" name="Emerg. Microbes Infect.">
        <title>Comprehensive subspecies identification of 175 nontuberculous mycobacteria species based on 7547 genomic profiles.</title>
        <authorList>
            <person name="Matsumoto Y."/>
            <person name="Kinjo T."/>
            <person name="Motooka D."/>
            <person name="Nabeya D."/>
            <person name="Jung N."/>
            <person name="Uechi K."/>
            <person name="Horii T."/>
            <person name="Iida T."/>
            <person name="Fujita J."/>
            <person name="Nakamura S."/>
        </authorList>
    </citation>
    <scope>NUCLEOTIDE SEQUENCE [LARGE SCALE GENOMIC DNA]</scope>
    <source>
        <strain evidence="1 2">JCM 13323</strain>
    </source>
</reference>